<feature type="compositionally biased region" description="Polar residues" evidence="1">
    <location>
        <begin position="17"/>
        <end position="34"/>
    </location>
</feature>
<dbReference type="AlphaFoldDB" id="A0A2H4SV08"/>
<feature type="compositionally biased region" description="Basic and acidic residues" evidence="1">
    <location>
        <begin position="351"/>
        <end position="365"/>
    </location>
</feature>
<accession>A0A2H4SV08</accession>
<evidence type="ECO:0000313" key="2">
    <source>
        <dbReference type="EMBL" id="ATY66939.1"/>
    </source>
</evidence>
<feature type="region of interest" description="Disordered" evidence="1">
    <location>
        <begin position="1"/>
        <end position="309"/>
    </location>
</feature>
<dbReference type="EMBL" id="CP023327">
    <property type="protein sequence ID" value="ATY66939.1"/>
    <property type="molecule type" value="Genomic_DNA"/>
</dbReference>
<feature type="compositionally biased region" description="Acidic residues" evidence="1">
    <location>
        <begin position="221"/>
        <end position="238"/>
    </location>
</feature>
<feature type="region of interest" description="Disordered" evidence="1">
    <location>
        <begin position="323"/>
        <end position="365"/>
    </location>
</feature>
<feature type="compositionally biased region" description="Basic residues" evidence="1">
    <location>
        <begin position="1"/>
        <end position="11"/>
    </location>
</feature>
<dbReference type="VEuPathDB" id="FungiDB:A9K55_000980"/>
<dbReference type="VEuPathDB" id="FungiDB:CCM_03836"/>
<name>A0A2H4SV08_CORMI</name>
<feature type="compositionally biased region" description="Acidic residues" evidence="1">
    <location>
        <begin position="185"/>
        <end position="198"/>
    </location>
</feature>
<evidence type="ECO:0000313" key="3">
    <source>
        <dbReference type="Proteomes" id="UP000323067"/>
    </source>
</evidence>
<protein>
    <submittedName>
        <fullName evidence="2">Uncharacterized protein</fullName>
    </submittedName>
</protein>
<feature type="region of interest" description="Disordered" evidence="1">
    <location>
        <begin position="404"/>
        <end position="485"/>
    </location>
</feature>
<feature type="compositionally biased region" description="Acidic residues" evidence="1">
    <location>
        <begin position="135"/>
        <end position="163"/>
    </location>
</feature>
<organism evidence="2 3">
    <name type="scientific">Cordyceps militaris</name>
    <name type="common">Caterpillar fungus</name>
    <name type="synonym">Clavaria militaris</name>
    <dbReference type="NCBI Taxonomy" id="73501"/>
    <lineage>
        <taxon>Eukaryota</taxon>
        <taxon>Fungi</taxon>
        <taxon>Dikarya</taxon>
        <taxon>Ascomycota</taxon>
        <taxon>Pezizomycotina</taxon>
        <taxon>Sordariomycetes</taxon>
        <taxon>Hypocreomycetidae</taxon>
        <taxon>Hypocreales</taxon>
        <taxon>Cordycipitaceae</taxon>
        <taxon>Cordyceps</taxon>
    </lineage>
</organism>
<feature type="compositionally biased region" description="Acidic residues" evidence="1">
    <location>
        <begin position="260"/>
        <end position="289"/>
    </location>
</feature>
<proteinExistence type="predicted"/>
<reference evidence="2 3" key="1">
    <citation type="journal article" date="2017" name="BMC Genomics">
        <title>Chromosome level assembly and secondary metabolite potential of the parasitic fungus Cordyceps militaris.</title>
        <authorList>
            <person name="Kramer G.J."/>
            <person name="Nodwell J.R."/>
        </authorList>
    </citation>
    <scope>NUCLEOTIDE SEQUENCE [LARGE SCALE GENOMIC DNA]</scope>
    <source>
        <strain evidence="2 3">ATCC 34164</strain>
    </source>
</reference>
<dbReference type="OrthoDB" id="4186058at2759"/>
<sequence length="503" mass="56610">MPAPKGGRRQPRMPTMPNLNLSRQQLQQTKSQADPTSPPHTPTASPQKSRKIQPSFAEASRRAPRDPHIQPVGNGHQFSYQPFIGPEQFSPRSPSSSEVPDDSGDEYSSEEEDYQPHLMKAPSPLAASDTPSSQDDSDTYDDEDVEEEGGEEEDEEDPDEELQDAQLQADAAKQSISPIGRVVDMEDDDEEEEEEEELSDVKPRIHAANRFACLMERAADTEDEGEEEEEDDEELQDSDMEKDAAKPTVSPIGRAVQMEDGSDEEEGEAEEEDDDDDDDDDDEEEEEDNHDNGEDMSRPAMESPVYATTATATTTVCDFVLEDMDPMDSDNGLSVLDPDEIESNRSRSSSKNRDNDPSTFEHKELPIRMMQDLKNLHCSAEASDEEAEQDTEEAAFYKWQQHMRRRRLSISSSITGKRTFSERSDSDDSDDAGLDVNEVGSSARRLRKRMHRGSLLFQDPPEPRIDELEEPNSSEDEFLPTQNHLGMNLPSWTIEINEMEDSQ</sequence>
<gene>
    <name evidence="2" type="ORF">A9K55_000980</name>
</gene>
<feature type="compositionally biased region" description="Basic and acidic residues" evidence="1">
    <location>
        <begin position="59"/>
        <end position="68"/>
    </location>
</feature>
<feature type="compositionally biased region" description="Acidic residues" evidence="1">
    <location>
        <begin position="467"/>
        <end position="478"/>
    </location>
</feature>
<evidence type="ECO:0000256" key="1">
    <source>
        <dbReference type="SAM" id="MobiDB-lite"/>
    </source>
</evidence>
<dbReference type="Proteomes" id="UP000323067">
    <property type="component" value="Chromosome ii"/>
</dbReference>
<feature type="compositionally biased region" description="Acidic residues" evidence="1">
    <location>
        <begin position="99"/>
        <end position="113"/>
    </location>
</feature>